<feature type="region of interest" description="Disordered" evidence="2">
    <location>
        <begin position="54"/>
        <end position="202"/>
    </location>
</feature>
<feature type="domain" description="RRM" evidence="3">
    <location>
        <begin position="304"/>
        <end position="381"/>
    </location>
</feature>
<protein>
    <recommendedName>
        <fullName evidence="3">RRM domain-containing protein</fullName>
    </recommendedName>
</protein>
<dbReference type="GO" id="GO:0006397">
    <property type="term" value="P:mRNA processing"/>
    <property type="evidence" value="ECO:0007669"/>
    <property type="project" value="InterPro"/>
</dbReference>
<evidence type="ECO:0000256" key="1">
    <source>
        <dbReference type="PROSITE-ProRule" id="PRU00176"/>
    </source>
</evidence>
<accession>A0A9W7CAB7</accession>
<feature type="compositionally biased region" description="Basic and acidic residues" evidence="2">
    <location>
        <begin position="132"/>
        <end position="178"/>
    </location>
</feature>
<dbReference type="GO" id="GO:0005634">
    <property type="term" value="C:nucleus"/>
    <property type="evidence" value="ECO:0007669"/>
    <property type="project" value="InterPro"/>
</dbReference>
<keyword evidence="5" id="KW-1185">Reference proteome</keyword>
<dbReference type="PROSITE" id="PS50102">
    <property type="entry name" value="RRM"/>
    <property type="match status" value="3"/>
</dbReference>
<dbReference type="PANTHER" id="PTHR48036">
    <property type="entry name" value="SPLICING FACTOR (PAD-1), PUTATIVE (AFU_ORTHOLOGUE AFUA_1G15810)-RELATED"/>
    <property type="match status" value="1"/>
</dbReference>
<dbReference type="InterPro" id="IPR035979">
    <property type="entry name" value="RBD_domain_sf"/>
</dbReference>
<feature type="compositionally biased region" description="Low complexity" evidence="2">
    <location>
        <begin position="85"/>
        <end position="105"/>
    </location>
</feature>
<dbReference type="EMBL" id="BRXX01000341">
    <property type="protein sequence ID" value="GMI06065.1"/>
    <property type="molecule type" value="Genomic_DNA"/>
</dbReference>
<evidence type="ECO:0000313" key="5">
    <source>
        <dbReference type="Proteomes" id="UP001165160"/>
    </source>
</evidence>
<dbReference type="CDD" id="cd00590">
    <property type="entry name" value="RRM_SF"/>
    <property type="match status" value="1"/>
</dbReference>
<dbReference type="SMART" id="SM00360">
    <property type="entry name" value="RRM"/>
    <property type="match status" value="3"/>
</dbReference>
<evidence type="ECO:0000256" key="2">
    <source>
        <dbReference type="SAM" id="MobiDB-lite"/>
    </source>
</evidence>
<dbReference type="InterPro" id="IPR006509">
    <property type="entry name" value="RBM39_SF"/>
</dbReference>
<dbReference type="Proteomes" id="UP001165160">
    <property type="component" value="Unassembled WGS sequence"/>
</dbReference>
<sequence length="503" mass="56401">MNVVRGEKYNGAIPDSVSLPSQPHVTFLQKEMEDLKIENRRLKRKVDTLKGLVKDAENEKKKLKKKLKGKLKGKLKEKKGKGLRKASLSSSDSSDSSDSDASSKSQRNERKRSRTKDSDSKSGVKRSRHRGRDREREREYSDPHDRDLRRLSSSHERDRNARDRYRQRSHSRGREYHSPEPYGGQDRRCGDRDRDSVTDNSNPRDRIIYVRGLPFEANEAGVFDYFIGCGDIECCELEYSAPEKCSGVARLMFRTLNGAERALALHGAIYGKRWLEIRRDPNHNFAHKPLAPPVNSAPPPSLIDTAFFANFAPETSQDDMFKFFDSVAPVDSVRLPRDAQTDESKGYGFVKLKAAEDLYKIVALDGTDINGLPIHIEYSSSTSKQQKFVPAVGVYGPRSDYKPPPIRNVRTPGSTTVYVGNLNPAVTDREVTDFFDRCGSIVLFKRMDNGGGSQFGFVVFKEEAAVDAAMDLDGSFLTGSKVKVGYAKGYKTSGWGPSCYGPS</sequence>
<comment type="caution">
    <text evidence="4">The sequence shown here is derived from an EMBL/GenBank/DDBJ whole genome shotgun (WGS) entry which is preliminary data.</text>
</comment>
<reference evidence="5" key="1">
    <citation type="journal article" date="2023" name="Commun. Biol.">
        <title>Genome analysis of Parmales, the sister group of diatoms, reveals the evolutionary specialization of diatoms from phago-mixotrophs to photoautotrophs.</title>
        <authorList>
            <person name="Ban H."/>
            <person name="Sato S."/>
            <person name="Yoshikawa S."/>
            <person name="Yamada K."/>
            <person name="Nakamura Y."/>
            <person name="Ichinomiya M."/>
            <person name="Sato N."/>
            <person name="Blanc-Mathieu R."/>
            <person name="Endo H."/>
            <person name="Kuwata A."/>
            <person name="Ogata H."/>
        </authorList>
    </citation>
    <scope>NUCLEOTIDE SEQUENCE [LARGE SCALE GENOMIC DNA]</scope>
    <source>
        <strain evidence="5">NIES 3699</strain>
    </source>
</reference>
<feature type="compositionally biased region" description="Basic and acidic residues" evidence="2">
    <location>
        <begin position="185"/>
        <end position="202"/>
    </location>
</feature>
<feature type="domain" description="RRM" evidence="3">
    <location>
        <begin position="206"/>
        <end position="282"/>
    </location>
</feature>
<feature type="domain" description="RRM" evidence="3">
    <location>
        <begin position="415"/>
        <end position="489"/>
    </location>
</feature>
<feature type="region of interest" description="Disordered" evidence="2">
    <location>
        <begin position="1"/>
        <end position="21"/>
    </location>
</feature>
<keyword evidence="1" id="KW-0694">RNA-binding</keyword>
<organism evidence="4 5">
    <name type="scientific">Triparma verrucosa</name>
    <dbReference type="NCBI Taxonomy" id="1606542"/>
    <lineage>
        <taxon>Eukaryota</taxon>
        <taxon>Sar</taxon>
        <taxon>Stramenopiles</taxon>
        <taxon>Ochrophyta</taxon>
        <taxon>Bolidophyceae</taxon>
        <taxon>Parmales</taxon>
        <taxon>Triparmaceae</taxon>
        <taxon>Triparma</taxon>
    </lineage>
</organism>
<dbReference type="AlphaFoldDB" id="A0A9W7CAB7"/>
<dbReference type="SUPFAM" id="SSF54928">
    <property type="entry name" value="RNA-binding domain, RBD"/>
    <property type="match status" value="3"/>
</dbReference>
<dbReference type="InterPro" id="IPR012677">
    <property type="entry name" value="Nucleotide-bd_a/b_plait_sf"/>
</dbReference>
<name>A0A9W7CAB7_9STRA</name>
<evidence type="ECO:0000313" key="4">
    <source>
        <dbReference type="EMBL" id="GMI06065.1"/>
    </source>
</evidence>
<dbReference type="GO" id="GO:0003723">
    <property type="term" value="F:RNA binding"/>
    <property type="evidence" value="ECO:0007669"/>
    <property type="project" value="UniProtKB-UniRule"/>
</dbReference>
<proteinExistence type="predicted"/>
<gene>
    <name evidence="4" type="ORF">TrVE_jg5704</name>
</gene>
<evidence type="ECO:0000259" key="3">
    <source>
        <dbReference type="PROSITE" id="PS50102"/>
    </source>
</evidence>
<feature type="compositionally biased region" description="Basic residues" evidence="2">
    <location>
        <begin position="61"/>
        <end position="84"/>
    </location>
</feature>
<dbReference type="Pfam" id="PF00076">
    <property type="entry name" value="RRM_1"/>
    <property type="match status" value="3"/>
</dbReference>
<dbReference type="Gene3D" id="3.30.70.330">
    <property type="match status" value="3"/>
</dbReference>
<dbReference type="InterPro" id="IPR000504">
    <property type="entry name" value="RRM_dom"/>
</dbReference>